<keyword evidence="4" id="KW-0804">Transcription</keyword>
<dbReference type="CDD" id="cd06171">
    <property type="entry name" value="Sigma70_r4"/>
    <property type="match status" value="1"/>
</dbReference>
<reference evidence="7" key="1">
    <citation type="journal article" date="2019" name="Int. J. Syst. Evol. Microbiol.">
        <title>The Global Catalogue of Microorganisms (GCM) 10K type strain sequencing project: providing services to taxonomists for standard genome sequencing and annotation.</title>
        <authorList>
            <consortium name="The Broad Institute Genomics Platform"/>
            <consortium name="The Broad Institute Genome Sequencing Center for Infectious Disease"/>
            <person name="Wu L."/>
            <person name="Ma J."/>
        </authorList>
    </citation>
    <scope>NUCLEOTIDE SEQUENCE [LARGE SCALE GENOMIC DNA]</scope>
    <source>
        <strain evidence="7">KCTC 32514</strain>
    </source>
</reference>
<evidence type="ECO:0000256" key="2">
    <source>
        <dbReference type="ARBA" id="ARBA00023015"/>
    </source>
</evidence>
<protein>
    <submittedName>
        <fullName evidence="6">RNA polymerase sigma factor</fullName>
    </submittedName>
</protein>
<keyword evidence="2" id="KW-0805">Transcription regulation</keyword>
<evidence type="ECO:0000259" key="5">
    <source>
        <dbReference type="Pfam" id="PF08281"/>
    </source>
</evidence>
<dbReference type="InterPro" id="IPR014284">
    <property type="entry name" value="RNA_pol_sigma-70_dom"/>
</dbReference>
<dbReference type="Pfam" id="PF08281">
    <property type="entry name" value="Sigma70_r4_2"/>
    <property type="match status" value="1"/>
</dbReference>
<evidence type="ECO:0000313" key="6">
    <source>
        <dbReference type="EMBL" id="MFD2915658.1"/>
    </source>
</evidence>
<evidence type="ECO:0000256" key="4">
    <source>
        <dbReference type="ARBA" id="ARBA00023163"/>
    </source>
</evidence>
<dbReference type="Proteomes" id="UP001597548">
    <property type="component" value="Unassembled WGS sequence"/>
</dbReference>
<comment type="similarity">
    <text evidence="1">Belongs to the sigma-70 factor family. ECF subfamily.</text>
</comment>
<evidence type="ECO:0000256" key="3">
    <source>
        <dbReference type="ARBA" id="ARBA00023082"/>
    </source>
</evidence>
<gene>
    <name evidence="6" type="ORF">ACFS29_08410</name>
</gene>
<dbReference type="SUPFAM" id="SSF88659">
    <property type="entry name" value="Sigma3 and sigma4 domains of RNA polymerase sigma factors"/>
    <property type="match status" value="1"/>
</dbReference>
<dbReference type="Gene3D" id="1.10.1740.10">
    <property type="match status" value="1"/>
</dbReference>
<keyword evidence="7" id="KW-1185">Reference proteome</keyword>
<dbReference type="InterPro" id="IPR036388">
    <property type="entry name" value="WH-like_DNA-bd_sf"/>
</dbReference>
<sequence>MKSKKDIDLLLWAKLKDGNIEALGKLYDLYIDDLFSYGIQFSYNKTEVMDSIHDVFLNLYKYRNNLADTNHVKYYLLRSLKNQILKKSKRTFQIESIDDNVLSLSDFSASAEEEIIVSEIENERTHRLSKSINLLSKKQRQGLFLRFNEEKDYEDIAKIMNVSVQTSRTIIYRAIKSLRKNMLASLFSLFQIFY</sequence>
<feature type="domain" description="RNA polymerase sigma factor 70 region 4 type 2" evidence="5">
    <location>
        <begin position="127"/>
        <end position="178"/>
    </location>
</feature>
<dbReference type="RefSeq" id="WP_194509454.1">
    <property type="nucleotide sequence ID" value="NZ_JADILU010000008.1"/>
</dbReference>
<evidence type="ECO:0000256" key="1">
    <source>
        <dbReference type="ARBA" id="ARBA00010641"/>
    </source>
</evidence>
<organism evidence="6 7">
    <name type="scientific">Psychroserpens luteus</name>
    <dbReference type="NCBI Taxonomy" id="1434066"/>
    <lineage>
        <taxon>Bacteria</taxon>
        <taxon>Pseudomonadati</taxon>
        <taxon>Bacteroidota</taxon>
        <taxon>Flavobacteriia</taxon>
        <taxon>Flavobacteriales</taxon>
        <taxon>Flavobacteriaceae</taxon>
        <taxon>Psychroserpens</taxon>
    </lineage>
</organism>
<dbReference type="InterPro" id="IPR039425">
    <property type="entry name" value="RNA_pol_sigma-70-like"/>
</dbReference>
<dbReference type="PANTHER" id="PTHR43133:SF46">
    <property type="entry name" value="RNA POLYMERASE SIGMA-70 FACTOR ECF SUBFAMILY"/>
    <property type="match status" value="1"/>
</dbReference>
<dbReference type="PANTHER" id="PTHR43133">
    <property type="entry name" value="RNA POLYMERASE ECF-TYPE SIGMA FACTO"/>
    <property type="match status" value="1"/>
</dbReference>
<evidence type="ECO:0000313" key="7">
    <source>
        <dbReference type="Proteomes" id="UP001597548"/>
    </source>
</evidence>
<dbReference type="Gene3D" id="1.10.10.10">
    <property type="entry name" value="Winged helix-like DNA-binding domain superfamily/Winged helix DNA-binding domain"/>
    <property type="match status" value="1"/>
</dbReference>
<keyword evidence="3" id="KW-0731">Sigma factor</keyword>
<proteinExistence type="inferred from homology"/>
<dbReference type="InterPro" id="IPR013325">
    <property type="entry name" value="RNA_pol_sigma_r2"/>
</dbReference>
<dbReference type="SUPFAM" id="SSF88946">
    <property type="entry name" value="Sigma2 domain of RNA polymerase sigma factors"/>
    <property type="match status" value="1"/>
</dbReference>
<dbReference type="InterPro" id="IPR013249">
    <property type="entry name" value="RNA_pol_sigma70_r4_t2"/>
</dbReference>
<dbReference type="EMBL" id="JBHUOS010000007">
    <property type="protein sequence ID" value="MFD2915658.1"/>
    <property type="molecule type" value="Genomic_DNA"/>
</dbReference>
<name>A0ABW5ZRN0_9FLAO</name>
<dbReference type="InterPro" id="IPR013324">
    <property type="entry name" value="RNA_pol_sigma_r3/r4-like"/>
</dbReference>
<comment type="caution">
    <text evidence="6">The sequence shown here is derived from an EMBL/GenBank/DDBJ whole genome shotgun (WGS) entry which is preliminary data.</text>
</comment>
<accession>A0ABW5ZRN0</accession>
<dbReference type="NCBIfam" id="TIGR02937">
    <property type="entry name" value="sigma70-ECF"/>
    <property type="match status" value="1"/>
</dbReference>